<dbReference type="GO" id="GO:0032154">
    <property type="term" value="C:cleavage furrow"/>
    <property type="evidence" value="ECO:0007669"/>
    <property type="project" value="UniProtKB-SubCell"/>
</dbReference>
<dbReference type="SMART" id="SM00133">
    <property type="entry name" value="S_TK_X"/>
    <property type="match status" value="1"/>
</dbReference>
<feature type="compositionally biased region" description="Basic and acidic residues" evidence="25">
    <location>
        <begin position="56"/>
        <end position="67"/>
    </location>
</feature>
<keyword evidence="17 23" id="KW-0175">Coiled coil</keyword>
<feature type="region of interest" description="Disordered" evidence="25">
    <location>
        <begin position="56"/>
        <end position="77"/>
    </location>
</feature>
<evidence type="ECO:0000256" key="20">
    <source>
        <dbReference type="ARBA" id="ARBA00023242"/>
    </source>
</evidence>
<evidence type="ECO:0000256" key="25">
    <source>
        <dbReference type="SAM" id="MobiDB-lite"/>
    </source>
</evidence>
<dbReference type="SUPFAM" id="SSF49562">
    <property type="entry name" value="C2 domain (Calcium/lipid-binding domain, CaLB)"/>
    <property type="match status" value="1"/>
</dbReference>
<dbReference type="Pfam" id="PF00069">
    <property type="entry name" value="Pkinase"/>
    <property type="match status" value="1"/>
</dbReference>
<keyword evidence="15 24" id="KW-0067">ATP-binding</keyword>
<dbReference type="CDD" id="cd11630">
    <property type="entry name" value="HR1_PKN1_2"/>
    <property type="match status" value="1"/>
</dbReference>
<dbReference type="Gene3D" id="3.30.200.20">
    <property type="entry name" value="Phosphorylase Kinase, domain 1"/>
    <property type="match status" value="1"/>
</dbReference>
<keyword evidence="16" id="KW-0805">Transcription regulation</keyword>
<feature type="domain" description="REM-1" evidence="28">
    <location>
        <begin position="104"/>
        <end position="189"/>
    </location>
</feature>
<dbReference type="InterPro" id="IPR011072">
    <property type="entry name" value="HR1_rho-bd"/>
</dbReference>
<dbReference type="Gene3D" id="1.10.287.160">
    <property type="entry name" value="HR1 repeat"/>
    <property type="match status" value="3"/>
</dbReference>
<dbReference type="InterPro" id="IPR035892">
    <property type="entry name" value="C2_domain_sf"/>
</dbReference>
<dbReference type="GO" id="GO:0005524">
    <property type="term" value="F:ATP binding"/>
    <property type="evidence" value="ECO:0007669"/>
    <property type="project" value="UniProtKB-UniRule"/>
</dbReference>
<evidence type="ECO:0000256" key="2">
    <source>
        <dbReference type="ARBA" id="ARBA00004214"/>
    </source>
</evidence>
<evidence type="ECO:0000256" key="23">
    <source>
        <dbReference type="PROSITE-ProRule" id="PRU01207"/>
    </source>
</evidence>
<dbReference type="Ensembl" id="ENSPMGT00000021822.1">
    <property type="protein sequence ID" value="ENSPMGP00000020484.1"/>
    <property type="gene ID" value="ENSPMGG00000016553.1"/>
</dbReference>
<evidence type="ECO:0000256" key="21">
    <source>
        <dbReference type="ARBA" id="ARBA00047272"/>
    </source>
</evidence>
<dbReference type="FunFam" id="1.10.287.160:FF:000003">
    <property type="entry name" value="Putative serine/threonine-protein kinase N2"/>
    <property type="match status" value="1"/>
</dbReference>
<dbReference type="InterPro" id="IPR011009">
    <property type="entry name" value="Kinase-like_dom_sf"/>
</dbReference>
<evidence type="ECO:0000256" key="19">
    <source>
        <dbReference type="ARBA" id="ARBA00023163"/>
    </source>
</evidence>
<comment type="subcellular location">
    <subcellularLocation>
        <location evidence="5">Cleavage furrow</location>
    </subcellularLocation>
    <subcellularLocation>
        <location evidence="4">Cytoplasm</location>
    </subcellularLocation>
    <subcellularLocation>
        <location evidence="3">Membrane</location>
    </subcellularLocation>
    <subcellularLocation>
        <location evidence="2">Midbody</location>
    </subcellularLocation>
    <subcellularLocation>
        <location evidence="1">Nucleus</location>
    </subcellularLocation>
</comment>
<evidence type="ECO:0000256" key="6">
    <source>
        <dbReference type="ARBA" id="ARBA00005490"/>
    </source>
</evidence>
<dbReference type="Pfam" id="PF00433">
    <property type="entry name" value="Pkinase_C"/>
    <property type="match status" value="1"/>
</dbReference>
<dbReference type="InterPro" id="IPR000719">
    <property type="entry name" value="Prot_kinase_dom"/>
</dbReference>
<keyword evidence="13 24" id="KW-0547">Nucleotide-binding</keyword>
<keyword evidence="18" id="KW-0472">Membrane</keyword>
<feature type="domain" description="Protein kinase" evidence="26">
    <location>
        <begin position="581"/>
        <end position="832"/>
    </location>
</feature>
<dbReference type="EC" id="2.7.11.13" evidence="7"/>
<comment type="catalytic activity">
    <reaction evidence="22">
        <text>L-seryl-[protein] + ATP = O-phospho-L-seryl-[protein] + ADP + H(+)</text>
        <dbReference type="Rhea" id="RHEA:17989"/>
        <dbReference type="Rhea" id="RHEA-COMP:9863"/>
        <dbReference type="Rhea" id="RHEA-COMP:11604"/>
        <dbReference type="ChEBI" id="CHEBI:15378"/>
        <dbReference type="ChEBI" id="CHEBI:29999"/>
        <dbReference type="ChEBI" id="CHEBI:30616"/>
        <dbReference type="ChEBI" id="CHEBI:83421"/>
        <dbReference type="ChEBI" id="CHEBI:456216"/>
        <dbReference type="EC" id="2.7.11.13"/>
    </reaction>
</comment>
<dbReference type="InterPro" id="IPR000961">
    <property type="entry name" value="AGC-kinase_C"/>
</dbReference>
<dbReference type="FunFam" id="1.10.510.10:FF:000038">
    <property type="entry name" value="serine/threonine-protein kinase N2 isoform X1"/>
    <property type="match status" value="1"/>
</dbReference>
<evidence type="ECO:0000256" key="3">
    <source>
        <dbReference type="ARBA" id="ARBA00004370"/>
    </source>
</evidence>
<evidence type="ECO:0000256" key="22">
    <source>
        <dbReference type="ARBA" id="ARBA00047470"/>
    </source>
</evidence>
<evidence type="ECO:0000259" key="28">
    <source>
        <dbReference type="PROSITE" id="PS51860"/>
    </source>
</evidence>
<dbReference type="AlphaFoldDB" id="A0A3B4AV65"/>
<dbReference type="Pfam" id="PF02185">
    <property type="entry name" value="HR1"/>
    <property type="match status" value="3"/>
</dbReference>
<dbReference type="SMART" id="SM00220">
    <property type="entry name" value="S_TKc"/>
    <property type="match status" value="1"/>
</dbReference>
<keyword evidence="8" id="KW-0963">Cytoplasm</keyword>
<feature type="compositionally biased region" description="Low complexity" evidence="25">
    <location>
        <begin position="9"/>
        <end position="32"/>
    </location>
</feature>
<dbReference type="FunFam" id="3.30.200.20:FF:000058">
    <property type="entry name" value="Putative serine/threonine-protein kinase N2"/>
    <property type="match status" value="1"/>
</dbReference>
<dbReference type="PANTHER" id="PTHR24351">
    <property type="entry name" value="RIBOSOMAL PROTEIN S6 KINASE"/>
    <property type="match status" value="1"/>
</dbReference>
<dbReference type="GO" id="GO:0005634">
    <property type="term" value="C:nucleus"/>
    <property type="evidence" value="ECO:0007669"/>
    <property type="project" value="UniProtKB-SubCell"/>
</dbReference>
<evidence type="ECO:0000256" key="12">
    <source>
        <dbReference type="ARBA" id="ARBA00022737"/>
    </source>
</evidence>
<keyword evidence="10" id="KW-0597">Phosphoprotein</keyword>
<protein>
    <recommendedName>
        <fullName evidence="7">protein kinase C</fullName>
        <ecNumber evidence="7">2.7.11.13</ecNumber>
    </recommendedName>
</protein>
<dbReference type="GO" id="GO:0004697">
    <property type="term" value="F:diacylglycerol-dependent serine/threonine kinase activity"/>
    <property type="evidence" value="ECO:0007669"/>
    <property type="project" value="UniProtKB-EC"/>
</dbReference>
<dbReference type="SUPFAM" id="SSF46585">
    <property type="entry name" value="HR1 repeat"/>
    <property type="match status" value="3"/>
</dbReference>
<dbReference type="PROSITE" id="PS51860">
    <property type="entry name" value="REM_1"/>
    <property type="match status" value="3"/>
</dbReference>
<dbReference type="PROSITE" id="PS51285">
    <property type="entry name" value="AGC_KINASE_CTER"/>
    <property type="match status" value="1"/>
</dbReference>
<evidence type="ECO:0000256" key="5">
    <source>
        <dbReference type="ARBA" id="ARBA00004626"/>
    </source>
</evidence>
<dbReference type="InterPro" id="IPR017441">
    <property type="entry name" value="Protein_kinase_ATP_BS"/>
</dbReference>
<name>A0A3B4AV65_9GOBI</name>
<reference evidence="29" key="1">
    <citation type="submission" date="2025-08" db="UniProtKB">
        <authorList>
            <consortium name="Ensembl"/>
        </authorList>
    </citation>
    <scope>IDENTIFICATION</scope>
</reference>
<evidence type="ECO:0000256" key="1">
    <source>
        <dbReference type="ARBA" id="ARBA00004123"/>
    </source>
</evidence>
<evidence type="ECO:0000256" key="7">
    <source>
        <dbReference type="ARBA" id="ARBA00012429"/>
    </source>
</evidence>
<dbReference type="CDD" id="cd05589">
    <property type="entry name" value="STKc_PKN"/>
    <property type="match status" value="1"/>
</dbReference>
<dbReference type="InterPro" id="IPR037313">
    <property type="entry name" value="PKN_HR1_1"/>
</dbReference>
<dbReference type="SMART" id="SM00742">
    <property type="entry name" value="Hr1"/>
    <property type="match status" value="3"/>
</dbReference>
<proteinExistence type="inferred from homology"/>
<evidence type="ECO:0000256" key="9">
    <source>
        <dbReference type="ARBA" id="ARBA00022527"/>
    </source>
</evidence>
<dbReference type="InterPro" id="IPR017892">
    <property type="entry name" value="Pkinase_C"/>
</dbReference>
<evidence type="ECO:0000256" key="24">
    <source>
        <dbReference type="PROSITE-ProRule" id="PRU10141"/>
    </source>
</evidence>
<dbReference type="GO" id="GO:0031267">
    <property type="term" value="F:small GTPase binding"/>
    <property type="evidence" value="ECO:0007669"/>
    <property type="project" value="InterPro"/>
</dbReference>
<sequence>QEHDANDPGGLSVLQQLGLDQSSDFSDSSVQQRLDEQRERIRREIRKELKIKEGAENLRRATTDKRNAQQVDSQLRSSKRKLETLQAQLQELDAHIVVKGHDDNKDAPRSLGSVGQTSATEHRIAALERQLNIELKVKQGAENMIPIYANGATKDKKLLQATQQMLQDSKTKIDIIRMQIRKAMQATEQSEDHHSKADLCGVELRVEELWHHYRVEHAMAEGAKNMLRLLGAGKVQDKKAIAEAQCGLSESTQRLDLLKCSLEQRLQELPEDHPKACLIKEELVLATSTAFSNRHSAPYVHNQYSTLSKPSPLTGTLQVHLLGCVGLLEMVPGRSRGTPVSLPSHSLGDGRSSFKLSGLYSRSTSSMSLKIPTEVSAVLKLENTVVGQTGWRTVGEQAWDQTFTVDLERSREMEIAVYWRDYRSLCALKYLKLEEFLDNQRHRVQLELEPQGLLLAEVTFFNPVIERGRRLQRQRKVFSKQHGKAFLRARQMNVDIATWVRLLRNAIPSGSNTPTYTQSFSNNTLSNNTGEISVEKLNLDSDSPPKAEIRRDAVSCPTAVSPQSPRGDFSRGVSPLCLQDFKLIAVLGRGHFGKVLLSEYKRTGSLYAIKALKKGDIVARDEVESLMCEKRIFEVVNSLRHPFLVNLFACFQTPEHVCFVMEYTAGGDLMMHIHADVFSEPRAVFYSACVVLVLDFLDLKLDNLLLDTEGFVKIADFGLCKEGMGYGDRTSTFCGTPEFLAPEVLTDTSYTRAVDWWGLGVLIYEMLVGESPFPGDDEEEVFDSIVNDEVRYPRFLSTEAIGIMRRLLRRNPERRLGSGEKDAEDVKKQPFFRGVDWEALLQRKPPPPFVPTIQGKEDVSNFDLEFTAEAPTLTPPRERRTLSRKEQDYFKDFDYTSDLC</sequence>
<evidence type="ECO:0000259" key="26">
    <source>
        <dbReference type="PROSITE" id="PS50011"/>
    </source>
</evidence>
<dbReference type="CDD" id="cd11622">
    <property type="entry name" value="HR1_PKN_1"/>
    <property type="match status" value="1"/>
</dbReference>
<feature type="domain" description="REM-1" evidence="28">
    <location>
        <begin position="22"/>
        <end position="98"/>
    </location>
</feature>
<accession>A0A3B4AV65</accession>
<keyword evidence="9" id="KW-0723">Serine/threonine-protein kinase</keyword>
<dbReference type="InterPro" id="IPR037317">
    <property type="entry name" value="PKN1_HR1_2"/>
</dbReference>
<keyword evidence="20" id="KW-0539">Nucleus</keyword>
<evidence type="ECO:0000313" key="30">
    <source>
        <dbReference type="Proteomes" id="UP000261520"/>
    </source>
</evidence>
<dbReference type="FunFam" id="1.10.287.160:FF:000001">
    <property type="entry name" value="Putative serine/threonine-protein kinase N2"/>
    <property type="match status" value="1"/>
</dbReference>
<dbReference type="GO" id="GO:0007165">
    <property type="term" value="P:signal transduction"/>
    <property type="evidence" value="ECO:0007669"/>
    <property type="project" value="InterPro"/>
</dbReference>
<dbReference type="PROSITE" id="PS50011">
    <property type="entry name" value="PROTEIN_KINASE_DOM"/>
    <property type="match status" value="1"/>
</dbReference>
<dbReference type="InterPro" id="IPR036274">
    <property type="entry name" value="HR1_rpt_sf"/>
</dbReference>
<dbReference type="GO" id="GO:0005737">
    <property type="term" value="C:cytoplasm"/>
    <property type="evidence" value="ECO:0007669"/>
    <property type="project" value="UniProtKB-SubCell"/>
</dbReference>
<dbReference type="STRING" id="409849.ENSPMGP00000020484"/>
<evidence type="ECO:0000256" key="4">
    <source>
        <dbReference type="ARBA" id="ARBA00004496"/>
    </source>
</evidence>
<evidence type="ECO:0000256" key="18">
    <source>
        <dbReference type="ARBA" id="ARBA00023136"/>
    </source>
</evidence>
<reference evidence="29" key="2">
    <citation type="submission" date="2025-09" db="UniProtKB">
        <authorList>
            <consortium name="Ensembl"/>
        </authorList>
    </citation>
    <scope>IDENTIFICATION</scope>
</reference>
<evidence type="ECO:0000256" key="13">
    <source>
        <dbReference type="ARBA" id="ARBA00022741"/>
    </source>
</evidence>
<evidence type="ECO:0000256" key="15">
    <source>
        <dbReference type="ARBA" id="ARBA00022840"/>
    </source>
</evidence>
<dbReference type="SUPFAM" id="SSF56112">
    <property type="entry name" value="Protein kinase-like (PK-like)"/>
    <property type="match status" value="1"/>
</dbReference>
<organism evidence="29 30">
    <name type="scientific">Periophthalmus magnuspinnatus</name>
    <dbReference type="NCBI Taxonomy" id="409849"/>
    <lineage>
        <taxon>Eukaryota</taxon>
        <taxon>Metazoa</taxon>
        <taxon>Chordata</taxon>
        <taxon>Craniata</taxon>
        <taxon>Vertebrata</taxon>
        <taxon>Euteleostomi</taxon>
        <taxon>Actinopterygii</taxon>
        <taxon>Neopterygii</taxon>
        <taxon>Teleostei</taxon>
        <taxon>Neoteleostei</taxon>
        <taxon>Acanthomorphata</taxon>
        <taxon>Gobiaria</taxon>
        <taxon>Gobiiformes</taxon>
        <taxon>Gobioidei</taxon>
        <taxon>Gobiidae</taxon>
        <taxon>Oxudercinae</taxon>
        <taxon>Periophthalmus</taxon>
    </lineage>
</organism>
<evidence type="ECO:0000256" key="17">
    <source>
        <dbReference type="ARBA" id="ARBA00023054"/>
    </source>
</evidence>
<keyword evidence="14" id="KW-0418">Kinase</keyword>
<evidence type="ECO:0000259" key="27">
    <source>
        <dbReference type="PROSITE" id="PS51285"/>
    </source>
</evidence>
<feature type="binding site" evidence="24">
    <location>
        <position position="610"/>
    </location>
    <ligand>
        <name>ATP</name>
        <dbReference type="ChEBI" id="CHEBI:30616"/>
    </ligand>
</feature>
<feature type="domain" description="REM-1" evidence="28">
    <location>
        <begin position="192"/>
        <end position="271"/>
    </location>
</feature>
<dbReference type="GO" id="GO:0030496">
    <property type="term" value="C:midbody"/>
    <property type="evidence" value="ECO:0007669"/>
    <property type="project" value="UniProtKB-SubCell"/>
</dbReference>
<comment type="similarity">
    <text evidence="6">Belongs to the protein kinase superfamily. AGC Ser/Thr protein kinase family. PKC subfamily.</text>
</comment>
<evidence type="ECO:0000256" key="8">
    <source>
        <dbReference type="ARBA" id="ARBA00022490"/>
    </source>
</evidence>
<keyword evidence="30" id="KW-1185">Reference proteome</keyword>
<evidence type="ECO:0000256" key="11">
    <source>
        <dbReference type="ARBA" id="ARBA00022679"/>
    </source>
</evidence>
<feature type="region of interest" description="Disordered" evidence="25">
    <location>
        <begin position="1"/>
        <end position="39"/>
    </location>
</feature>
<comment type="catalytic activity">
    <reaction evidence="21">
        <text>L-threonyl-[protein] + ATP = O-phospho-L-threonyl-[protein] + ADP + H(+)</text>
        <dbReference type="Rhea" id="RHEA:46608"/>
        <dbReference type="Rhea" id="RHEA-COMP:11060"/>
        <dbReference type="Rhea" id="RHEA-COMP:11605"/>
        <dbReference type="ChEBI" id="CHEBI:15378"/>
        <dbReference type="ChEBI" id="CHEBI:30013"/>
        <dbReference type="ChEBI" id="CHEBI:30616"/>
        <dbReference type="ChEBI" id="CHEBI:61977"/>
        <dbReference type="ChEBI" id="CHEBI:456216"/>
        <dbReference type="EC" id="2.7.11.13"/>
    </reaction>
</comment>
<evidence type="ECO:0000256" key="14">
    <source>
        <dbReference type="ARBA" id="ARBA00022777"/>
    </source>
</evidence>
<evidence type="ECO:0000256" key="10">
    <source>
        <dbReference type="ARBA" id="ARBA00022553"/>
    </source>
</evidence>
<dbReference type="Proteomes" id="UP000261520">
    <property type="component" value="Unplaced"/>
</dbReference>
<dbReference type="PROSITE" id="PS00107">
    <property type="entry name" value="PROTEIN_KINASE_ATP"/>
    <property type="match status" value="1"/>
</dbReference>
<keyword evidence="19" id="KW-0804">Transcription</keyword>
<evidence type="ECO:0000313" key="29">
    <source>
        <dbReference type="Ensembl" id="ENSPMGP00000020484.1"/>
    </source>
</evidence>
<dbReference type="Gene3D" id="1.10.510.10">
    <property type="entry name" value="Transferase(Phosphotransferase) domain 1"/>
    <property type="match status" value="1"/>
</dbReference>
<feature type="domain" description="AGC-kinase C-terminal" evidence="27">
    <location>
        <begin position="833"/>
        <end position="900"/>
    </location>
</feature>
<evidence type="ECO:0000256" key="16">
    <source>
        <dbReference type="ARBA" id="ARBA00023015"/>
    </source>
</evidence>
<keyword evidence="12" id="KW-0677">Repeat</keyword>
<keyword evidence="11" id="KW-0808">Transferase</keyword>
<dbReference type="FunFam" id="1.10.287.160:FF:000002">
    <property type="entry name" value="Putative serine/threonine-protein kinase N2"/>
    <property type="match status" value="1"/>
</dbReference>